<feature type="domain" description="Major facilitator superfamily (MFS) profile" evidence="8">
    <location>
        <begin position="14"/>
        <end position="432"/>
    </location>
</feature>
<evidence type="ECO:0000313" key="10">
    <source>
        <dbReference type="Proteomes" id="UP000321635"/>
    </source>
</evidence>
<feature type="transmembrane region" description="Helical" evidence="7">
    <location>
        <begin position="338"/>
        <end position="358"/>
    </location>
</feature>
<dbReference type="Gene3D" id="1.20.1250.20">
    <property type="entry name" value="MFS general substrate transporter like domains"/>
    <property type="match status" value="2"/>
</dbReference>
<accession>A0A511X7W5</accession>
<dbReference type="STRING" id="1120919.GCA_000429165_01687"/>
<dbReference type="Pfam" id="PF07690">
    <property type="entry name" value="MFS_1"/>
    <property type="match status" value="1"/>
</dbReference>
<dbReference type="InterPro" id="IPR005829">
    <property type="entry name" value="Sugar_transporter_CS"/>
</dbReference>
<dbReference type="InterPro" id="IPR020846">
    <property type="entry name" value="MFS_dom"/>
</dbReference>
<evidence type="ECO:0000256" key="3">
    <source>
        <dbReference type="ARBA" id="ARBA00022475"/>
    </source>
</evidence>
<dbReference type="InterPro" id="IPR036259">
    <property type="entry name" value="MFS_trans_sf"/>
</dbReference>
<evidence type="ECO:0000256" key="7">
    <source>
        <dbReference type="SAM" id="Phobius"/>
    </source>
</evidence>
<dbReference type="SUPFAM" id="SSF103473">
    <property type="entry name" value="MFS general substrate transporter"/>
    <property type="match status" value="1"/>
</dbReference>
<dbReference type="PANTHER" id="PTHR43045">
    <property type="entry name" value="SHIKIMATE TRANSPORTER"/>
    <property type="match status" value="1"/>
</dbReference>
<organism evidence="9 10">
    <name type="scientific">Acetobacter nitrogenifigens DSM 23921 = NBRC 105050</name>
    <dbReference type="NCBI Taxonomy" id="1120919"/>
    <lineage>
        <taxon>Bacteria</taxon>
        <taxon>Pseudomonadati</taxon>
        <taxon>Pseudomonadota</taxon>
        <taxon>Alphaproteobacteria</taxon>
        <taxon>Acetobacterales</taxon>
        <taxon>Acetobacteraceae</taxon>
        <taxon>Acetobacter</taxon>
    </lineage>
</organism>
<keyword evidence="2" id="KW-0813">Transport</keyword>
<keyword evidence="3" id="KW-1003">Cell membrane</keyword>
<name>A0A511X7W5_9PROT</name>
<reference evidence="9 10" key="1">
    <citation type="submission" date="2019-07" db="EMBL/GenBank/DDBJ databases">
        <title>Whole genome shotgun sequence of Acetobacter nitrogenifigens NBRC 105050.</title>
        <authorList>
            <person name="Hosoyama A."/>
            <person name="Uohara A."/>
            <person name="Ohji S."/>
            <person name="Ichikawa N."/>
        </authorList>
    </citation>
    <scope>NUCLEOTIDE SEQUENCE [LARGE SCALE GENOMIC DNA]</scope>
    <source>
        <strain evidence="9 10">NBRC 105050</strain>
    </source>
</reference>
<feature type="transmembrane region" description="Helical" evidence="7">
    <location>
        <begin position="406"/>
        <end position="428"/>
    </location>
</feature>
<dbReference type="EMBL" id="BJYF01000005">
    <property type="protein sequence ID" value="GEN59043.1"/>
    <property type="molecule type" value="Genomic_DNA"/>
</dbReference>
<evidence type="ECO:0000256" key="2">
    <source>
        <dbReference type="ARBA" id="ARBA00022448"/>
    </source>
</evidence>
<evidence type="ECO:0000256" key="4">
    <source>
        <dbReference type="ARBA" id="ARBA00022692"/>
    </source>
</evidence>
<evidence type="ECO:0000256" key="6">
    <source>
        <dbReference type="ARBA" id="ARBA00023136"/>
    </source>
</evidence>
<feature type="transmembrane region" description="Helical" evidence="7">
    <location>
        <begin position="12"/>
        <end position="39"/>
    </location>
</feature>
<comment type="subcellular location">
    <subcellularLocation>
        <location evidence="1">Cell membrane</location>
        <topology evidence="1">Multi-pass membrane protein</topology>
    </subcellularLocation>
</comment>
<dbReference type="PROSITE" id="PS00217">
    <property type="entry name" value="SUGAR_TRANSPORT_2"/>
    <property type="match status" value="1"/>
</dbReference>
<sequence length="462" mass="48862">MQNADQSSRSMAGLVLASSVGTVIEWYDFFLYGSLAIFFAKLFYPPGEGVAATLISVATFATGFAVRPLGSLVFGHMGDRLGRKATFLTTLLIMGCSTAAIGFLPTYAVAGYLAPVLLILLRIIQGLALGGEYGGAATYVAEHAPPEERGKWASYIQAMASGGFILSLGMVLALRIGLGEAAFGSWGWRVPFLLSIVLVAVSVRIRLRLSESPVFVEMQKSHKLSKSPVRDAFTIPGNARRIVFFLFGVACAQAVTFYTAQFYALYFLQSALHVAFLPATLAIAVGSLLGLPFFVIFGRLSDRVGRKKLSLAGMAAAVVLYIPLFAGLRASVLSDGVAFVPAAACVFVLVVIAALIYGPYGAFIVECFPANVRYTSISIPYHIGNGVFGGFLPLISLSLMSRTGNLYAGLLYPMAVCAIGFVVTLLFVPETLPRGAGARRVAAPISDAAASSGPEASFEHPA</sequence>
<protein>
    <submittedName>
        <fullName evidence="9">MFS transporter</fullName>
    </submittedName>
</protein>
<keyword evidence="4 7" id="KW-0812">Transmembrane</keyword>
<feature type="transmembrane region" description="Helical" evidence="7">
    <location>
        <begin position="274"/>
        <end position="297"/>
    </location>
</feature>
<dbReference type="InterPro" id="IPR011701">
    <property type="entry name" value="MFS"/>
</dbReference>
<keyword evidence="6 7" id="KW-0472">Membrane</keyword>
<dbReference type="RefSeq" id="WP_084440457.1">
    <property type="nucleotide sequence ID" value="NZ_AUBI01000005.1"/>
</dbReference>
<feature type="transmembrane region" description="Helical" evidence="7">
    <location>
        <begin position="379"/>
        <end position="400"/>
    </location>
</feature>
<evidence type="ECO:0000313" key="9">
    <source>
        <dbReference type="EMBL" id="GEN59043.1"/>
    </source>
</evidence>
<keyword evidence="10" id="KW-1185">Reference proteome</keyword>
<proteinExistence type="predicted"/>
<evidence type="ECO:0000259" key="8">
    <source>
        <dbReference type="PROSITE" id="PS50850"/>
    </source>
</evidence>
<feature type="transmembrane region" description="Helical" evidence="7">
    <location>
        <begin position="110"/>
        <end position="131"/>
    </location>
</feature>
<feature type="transmembrane region" description="Helical" evidence="7">
    <location>
        <begin position="242"/>
        <end position="268"/>
    </location>
</feature>
<dbReference type="AlphaFoldDB" id="A0A511X7W5"/>
<keyword evidence="5 7" id="KW-1133">Transmembrane helix</keyword>
<dbReference type="OrthoDB" id="9783227at2"/>
<feature type="transmembrane region" description="Helical" evidence="7">
    <location>
        <begin position="152"/>
        <end position="174"/>
    </location>
</feature>
<comment type="caution">
    <text evidence="9">The sequence shown here is derived from an EMBL/GenBank/DDBJ whole genome shotgun (WGS) entry which is preliminary data.</text>
</comment>
<evidence type="ECO:0000256" key="1">
    <source>
        <dbReference type="ARBA" id="ARBA00004651"/>
    </source>
</evidence>
<evidence type="ECO:0000256" key="5">
    <source>
        <dbReference type="ARBA" id="ARBA00022989"/>
    </source>
</evidence>
<feature type="transmembrane region" description="Helical" evidence="7">
    <location>
        <begin position="51"/>
        <end position="74"/>
    </location>
</feature>
<feature type="transmembrane region" description="Helical" evidence="7">
    <location>
        <begin position="186"/>
        <end position="205"/>
    </location>
</feature>
<dbReference type="PANTHER" id="PTHR43045:SF7">
    <property type="entry name" value="MAJOR FACILITATOR SUPERFAMILY TRANSPORTER"/>
    <property type="match status" value="1"/>
</dbReference>
<dbReference type="CDD" id="cd17369">
    <property type="entry name" value="MFS_ShiA_like"/>
    <property type="match status" value="1"/>
</dbReference>
<dbReference type="Proteomes" id="UP000321635">
    <property type="component" value="Unassembled WGS sequence"/>
</dbReference>
<gene>
    <name evidence="9" type="ORF">ANI02nite_09270</name>
</gene>
<feature type="transmembrane region" description="Helical" evidence="7">
    <location>
        <begin position="86"/>
        <end position="104"/>
    </location>
</feature>
<dbReference type="GO" id="GO:0022857">
    <property type="term" value="F:transmembrane transporter activity"/>
    <property type="evidence" value="ECO:0007669"/>
    <property type="project" value="InterPro"/>
</dbReference>
<feature type="transmembrane region" description="Helical" evidence="7">
    <location>
        <begin position="309"/>
        <end position="326"/>
    </location>
</feature>
<dbReference type="PROSITE" id="PS50850">
    <property type="entry name" value="MFS"/>
    <property type="match status" value="1"/>
</dbReference>
<dbReference type="GO" id="GO:0005886">
    <property type="term" value="C:plasma membrane"/>
    <property type="evidence" value="ECO:0007669"/>
    <property type="project" value="UniProtKB-SubCell"/>
</dbReference>